<dbReference type="STRING" id="265072.Mfla_2410"/>
<feature type="domain" description="Transglycosylase SLT" evidence="2">
    <location>
        <begin position="84"/>
        <end position="180"/>
    </location>
</feature>
<dbReference type="HOGENOM" id="CLU_065765_1_3_4"/>
<evidence type="ECO:0000256" key="1">
    <source>
        <dbReference type="ARBA" id="ARBA00007734"/>
    </source>
</evidence>
<dbReference type="Proteomes" id="UP000002440">
    <property type="component" value="Chromosome"/>
</dbReference>
<dbReference type="Pfam" id="PF01464">
    <property type="entry name" value="SLT"/>
    <property type="match status" value="1"/>
</dbReference>
<dbReference type="eggNOG" id="COG0741">
    <property type="taxonomic scope" value="Bacteria"/>
</dbReference>
<dbReference type="SUPFAM" id="SSF53955">
    <property type="entry name" value="Lysozyme-like"/>
    <property type="match status" value="1"/>
</dbReference>
<dbReference type="CDD" id="cd00254">
    <property type="entry name" value="LT-like"/>
    <property type="match status" value="1"/>
</dbReference>
<accession>Q1GYL2</accession>
<dbReference type="InterPro" id="IPR023346">
    <property type="entry name" value="Lysozyme-like_dom_sf"/>
</dbReference>
<dbReference type="AlphaFoldDB" id="Q1GYL2"/>
<dbReference type="GO" id="GO:0016020">
    <property type="term" value="C:membrane"/>
    <property type="evidence" value="ECO:0007669"/>
    <property type="project" value="InterPro"/>
</dbReference>
<evidence type="ECO:0000313" key="3">
    <source>
        <dbReference type="EMBL" id="ABE50675.1"/>
    </source>
</evidence>
<dbReference type="EMBL" id="CP000284">
    <property type="protein sequence ID" value="ABE50675.1"/>
    <property type="molecule type" value="Genomic_DNA"/>
</dbReference>
<dbReference type="PANTHER" id="PTHR37423:SF2">
    <property type="entry name" value="MEMBRANE-BOUND LYTIC MUREIN TRANSGLYCOSYLASE C"/>
    <property type="match status" value="1"/>
</dbReference>
<dbReference type="InterPro" id="IPR008258">
    <property type="entry name" value="Transglycosylase_SLT_dom_1"/>
</dbReference>
<evidence type="ECO:0000259" key="2">
    <source>
        <dbReference type="Pfam" id="PF01464"/>
    </source>
</evidence>
<protein>
    <submittedName>
        <fullName evidence="3">Lytic transglycosylase, catalytic</fullName>
    </submittedName>
</protein>
<dbReference type="CAZy" id="GH23">
    <property type="family name" value="Glycoside Hydrolase Family 23"/>
</dbReference>
<evidence type="ECO:0000313" key="4">
    <source>
        <dbReference type="Proteomes" id="UP000002440"/>
    </source>
</evidence>
<dbReference type="GO" id="GO:0008933">
    <property type="term" value="F:peptidoglycan lytic transglycosylase activity"/>
    <property type="evidence" value="ECO:0007669"/>
    <property type="project" value="InterPro"/>
</dbReference>
<comment type="similarity">
    <text evidence="1">Belongs to the transglycosylase Slt family.</text>
</comment>
<reference evidence="3 4" key="1">
    <citation type="submission" date="2006-03" db="EMBL/GenBank/DDBJ databases">
        <title>Complete sequence of Methylobacillus flagellatus KT.</title>
        <authorList>
            <consortium name="US DOE Joint Genome Institute"/>
            <person name="Copeland A."/>
            <person name="Lucas S."/>
            <person name="Lapidus A."/>
            <person name="Barry K."/>
            <person name="Detter J.C."/>
            <person name="Glavina del Rio T."/>
            <person name="Hammon N."/>
            <person name="Israni S."/>
            <person name="Dalin E."/>
            <person name="Tice H."/>
            <person name="Pitluck S."/>
            <person name="Brettin T."/>
            <person name="Bruce D."/>
            <person name="Han C."/>
            <person name="Tapia R."/>
            <person name="Saunders E."/>
            <person name="Gilna P."/>
            <person name="Schmutz J."/>
            <person name="Larimer F."/>
            <person name="Land M."/>
            <person name="Kyrpides N."/>
            <person name="Anderson I."/>
            <person name="Richardson P."/>
        </authorList>
    </citation>
    <scope>NUCLEOTIDE SEQUENCE [LARGE SCALE GENOMIC DNA]</scope>
    <source>
        <strain evidence="4">KT / ATCC 51484 / DSM 6875</strain>
    </source>
</reference>
<dbReference type="KEGG" id="mfa:Mfla_2410"/>
<dbReference type="PROSITE" id="PS00922">
    <property type="entry name" value="TRANSGLYCOSYLASE"/>
    <property type="match status" value="1"/>
</dbReference>
<dbReference type="InterPro" id="IPR000189">
    <property type="entry name" value="Transglyc_AS"/>
</dbReference>
<proteinExistence type="inferred from homology"/>
<gene>
    <name evidence="3" type="ordered locus">Mfla_2410</name>
</gene>
<organism evidence="3 4">
    <name type="scientific">Methylobacillus flagellatus (strain ATCC 51484 / DSM 6875 / VKM B-1610 / KT)</name>
    <dbReference type="NCBI Taxonomy" id="265072"/>
    <lineage>
        <taxon>Bacteria</taxon>
        <taxon>Pseudomonadati</taxon>
        <taxon>Pseudomonadota</taxon>
        <taxon>Betaproteobacteria</taxon>
        <taxon>Nitrosomonadales</taxon>
        <taxon>Methylophilaceae</taxon>
        <taxon>Methylobacillus</taxon>
    </lineage>
</organism>
<dbReference type="Gene3D" id="1.10.530.10">
    <property type="match status" value="1"/>
</dbReference>
<sequence>MVVSSRFGRLAGMSKLGLIFVLAFWTWLSLIPESRADICLQGDSDDVMRISNTGNTQDCTWRISEAIPLQRATTSATMPFHDAVTAAAHATQLDPALLHAVIKTESGYQASAVSPRGATGLMQLMPATARQLGVSNALDPGQNIMAGARYLSQLQHEFNGDISLALAAYNAGPATVKRYGNVIPPYAETRAYVPKVLQAYRLISGKTD</sequence>
<dbReference type="GO" id="GO:0000270">
    <property type="term" value="P:peptidoglycan metabolic process"/>
    <property type="evidence" value="ECO:0007669"/>
    <property type="project" value="InterPro"/>
</dbReference>
<name>Q1GYL2_METFK</name>
<keyword evidence="4" id="KW-1185">Reference proteome</keyword>
<dbReference type="PANTHER" id="PTHR37423">
    <property type="entry name" value="SOLUBLE LYTIC MUREIN TRANSGLYCOSYLASE-RELATED"/>
    <property type="match status" value="1"/>
</dbReference>